<dbReference type="OrthoDB" id="3261222at2759"/>
<proteinExistence type="predicted"/>
<keyword evidence="2" id="KW-1185">Reference proteome</keyword>
<reference evidence="1 2" key="1">
    <citation type="journal article" date="2019" name="Nat. Ecol. Evol.">
        <title>Megaphylogeny resolves global patterns of mushroom evolution.</title>
        <authorList>
            <person name="Varga T."/>
            <person name="Krizsan K."/>
            <person name="Foldi C."/>
            <person name="Dima B."/>
            <person name="Sanchez-Garcia M."/>
            <person name="Sanchez-Ramirez S."/>
            <person name="Szollosi G.J."/>
            <person name="Szarkandi J.G."/>
            <person name="Papp V."/>
            <person name="Albert L."/>
            <person name="Andreopoulos W."/>
            <person name="Angelini C."/>
            <person name="Antonin V."/>
            <person name="Barry K.W."/>
            <person name="Bougher N.L."/>
            <person name="Buchanan P."/>
            <person name="Buyck B."/>
            <person name="Bense V."/>
            <person name="Catcheside P."/>
            <person name="Chovatia M."/>
            <person name="Cooper J."/>
            <person name="Damon W."/>
            <person name="Desjardin D."/>
            <person name="Finy P."/>
            <person name="Geml J."/>
            <person name="Haridas S."/>
            <person name="Hughes K."/>
            <person name="Justo A."/>
            <person name="Karasinski D."/>
            <person name="Kautmanova I."/>
            <person name="Kiss B."/>
            <person name="Kocsube S."/>
            <person name="Kotiranta H."/>
            <person name="LaButti K.M."/>
            <person name="Lechner B.E."/>
            <person name="Liimatainen K."/>
            <person name="Lipzen A."/>
            <person name="Lukacs Z."/>
            <person name="Mihaltcheva S."/>
            <person name="Morgado L.N."/>
            <person name="Niskanen T."/>
            <person name="Noordeloos M.E."/>
            <person name="Ohm R.A."/>
            <person name="Ortiz-Santana B."/>
            <person name="Ovrebo C."/>
            <person name="Racz N."/>
            <person name="Riley R."/>
            <person name="Savchenko A."/>
            <person name="Shiryaev A."/>
            <person name="Soop K."/>
            <person name="Spirin V."/>
            <person name="Szebenyi C."/>
            <person name="Tomsovsky M."/>
            <person name="Tulloss R.E."/>
            <person name="Uehling J."/>
            <person name="Grigoriev I.V."/>
            <person name="Vagvolgyi C."/>
            <person name="Papp T."/>
            <person name="Martin F.M."/>
            <person name="Miettinen O."/>
            <person name="Hibbett D.S."/>
            <person name="Nagy L.G."/>
        </authorList>
    </citation>
    <scope>NUCLEOTIDE SEQUENCE [LARGE SCALE GENOMIC DNA]</scope>
    <source>
        <strain evidence="1 2">CBS 309.79</strain>
    </source>
</reference>
<name>A0A5C3Q9I9_9AGAR</name>
<evidence type="ECO:0000313" key="2">
    <source>
        <dbReference type="Proteomes" id="UP000305067"/>
    </source>
</evidence>
<accession>A0A5C3Q9I9</accession>
<organism evidence="1 2">
    <name type="scientific">Pterulicium gracile</name>
    <dbReference type="NCBI Taxonomy" id="1884261"/>
    <lineage>
        <taxon>Eukaryota</taxon>
        <taxon>Fungi</taxon>
        <taxon>Dikarya</taxon>
        <taxon>Basidiomycota</taxon>
        <taxon>Agaricomycotina</taxon>
        <taxon>Agaricomycetes</taxon>
        <taxon>Agaricomycetidae</taxon>
        <taxon>Agaricales</taxon>
        <taxon>Pleurotineae</taxon>
        <taxon>Pterulaceae</taxon>
        <taxon>Pterulicium</taxon>
    </lineage>
</organism>
<dbReference type="EMBL" id="ML178942">
    <property type="protein sequence ID" value="TFK95123.1"/>
    <property type="molecule type" value="Genomic_DNA"/>
</dbReference>
<gene>
    <name evidence="1" type="ORF">BDV98DRAFT_518825</name>
</gene>
<sequence>MDFIPPRRETPPHKLKLGDHVIPPQDIHRFLGLIFDSKLNWKQQAARAVSKGTKWVALFRRLTRVTTGMQMRLMRRLYMTVALPKMLYGSGVWINPL</sequence>
<feature type="non-terminal residue" evidence="1">
    <location>
        <position position="97"/>
    </location>
</feature>
<protein>
    <submittedName>
        <fullName evidence="1">Uncharacterized protein</fullName>
    </submittedName>
</protein>
<dbReference type="STRING" id="1884261.A0A5C3Q9I9"/>
<dbReference type="AlphaFoldDB" id="A0A5C3Q9I9"/>
<evidence type="ECO:0000313" key="1">
    <source>
        <dbReference type="EMBL" id="TFK95123.1"/>
    </source>
</evidence>
<dbReference type="Proteomes" id="UP000305067">
    <property type="component" value="Unassembled WGS sequence"/>
</dbReference>